<accession>A0A1W6K2B5</accession>
<dbReference type="OrthoDB" id="43542at2157"/>
<dbReference type="KEGG" id="aman:B6F84_12025"/>
<protein>
    <submittedName>
        <fullName evidence="1">Uncharacterized protein</fullName>
    </submittedName>
</protein>
<dbReference type="GeneID" id="41591663"/>
<evidence type="ECO:0000313" key="2">
    <source>
        <dbReference type="Proteomes" id="UP000193404"/>
    </source>
</evidence>
<dbReference type="RefSeq" id="WP_148692462.1">
    <property type="nucleotide sequence ID" value="NZ_CP020477.1"/>
</dbReference>
<evidence type="ECO:0000313" key="1">
    <source>
        <dbReference type="EMBL" id="ARM76668.1"/>
    </source>
</evidence>
<organism evidence="1 2">
    <name type="scientific">Acidianus manzaensis</name>
    <dbReference type="NCBI Taxonomy" id="282676"/>
    <lineage>
        <taxon>Archaea</taxon>
        <taxon>Thermoproteota</taxon>
        <taxon>Thermoprotei</taxon>
        <taxon>Sulfolobales</taxon>
        <taxon>Sulfolobaceae</taxon>
        <taxon>Acidianus</taxon>
    </lineage>
</organism>
<dbReference type="Proteomes" id="UP000193404">
    <property type="component" value="Chromosome"/>
</dbReference>
<dbReference type="EMBL" id="CP020477">
    <property type="protein sequence ID" value="ARM76668.1"/>
    <property type="molecule type" value="Genomic_DNA"/>
</dbReference>
<name>A0A1W6K2B5_9CREN</name>
<keyword evidence="2" id="KW-1185">Reference proteome</keyword>
<dbReference type="AlphaFoldDB" id="A0A1W6K2B5"/>
<reference evidence="1 2" key="1">
    <citation type="submission" date="2017-03" db="EMBL/GenBank/DDBJ databases">
        <title>Sulfur activation and transportation mechanism of thermophilic Archaea Acidianus manzaensis YN-25.</title>
        <authorList>
            <person name="Ma Y."/>
            <person name="Yang Y."/>
            <person name="Xia J."/>
        </authorList>
    </citation>
    <scope>NUCLEOTIDE SEQUENCE [LARGE SCALE GENOMIC DNA]</scope>
    <source>
        <strain evidence="1 2">YN-25</strain>
    </source>
</reference>
<sequence length="174" mass="19650">MYKCCDKEFQDEKSFKKHISSSYTHYLTSSDVVKLNLPSSYIEDIILNKEKVCRLLGLIYLGNYAIIPLKLSKVDKPLGGILKRSLLAKINGPTLDSGLINYEFNSKSIKYKVSFRLTRIGDTSRLNIIVSFEATLNYLGKIFPGLVIKSISNLLSPEELVERINLLSDQKVIA</sequence>
<gene>
    <name evidence="1" type="ORF">B6F84_12025</name>
</gene>
<proteinExistence type="predicted"/>